<dbReference type="RefSeq" id="WP_052328399.1">
    <property type="nucleotide sequence ID" value="NZ_JFAD01000033.1"/>
</dbReference>
<sequence>MFTNYDTALIRKNSRGESYWGPLGLIFNSNRFEFYLWSPDAMRVHFAIYENFQDTNPTEIIAMIKQSDVWFCEIDQKFHGYLYNLLIEHRDSKITEALDPYSYSICPFDWTKSEVPKSYLIDIYSSQAGKSPSELSFQSKNPLTDALIYELNIRDFSSKNSNIANPGTFLGALDQKIFDYLSSLNFNFLQLLPVHSCYTFSPKNVSILKKGQGKGHFTNYNWGYDPLGFFSINSSYSSNPVDPYLKIKEFKAFIDSAHKKNIGIILDVAFSQTFRKSILDDVARGYFYRDEALSFPSQFPPLDSQKPMAFRLILDSLIFFVKYYKVDGFRFDAASYFDKKSLEIISIELKKINPNIILFGKFCKKTDLQHKNRTEKTSRSNNFNFAYLNYGLPNVIRGSNVPGDKGLILSKNSSKFASYVSLIPGGIFDFDFGDFYHSARRDDLFANDISINLSYITSYDGPTLADKILTSASGLTKNAFIETYRQALMMALFVQGKVLLSSGTEFAFSKACDFSGASYSNCQLNLNATKPPFPYQTHKFLDFYSNKTTDFTNGLDFSLLEISEIKTKIFNFLAKINEFRLKTQFFRLPDNQAICDSIKFETVDNKKGLIIFSIQIKNEIIKIIHNFSANSFEYNFEDFDVLFNSKLQFSQNIIEKRQSILLMKKL</sequence>
<dbReference type="EMBL" id="JFAD01000033">
    <property type="protein sequence ID" value="EXU60887.1"/>
    <property type="molecule type" value="Genomic_DNA"/>
</dbReference>
<reference evidence="3 4" key="1">
    <citation type="submission" date="2014-03" db="EMBL/GenBank/DDBJ databases">
        <title>Genome sequence of Mycoplasma ovipneumoniae strain 14811.</title>
        <authorList>
            <person name="Sirand-Pugnet P."/>
            <person name="Breton M."/>
            <person name="Dordet-Frisoni E."/>
            <person name="Baranowski E."/>
            <person name="Barre A."/>
            <person name="Couture C."/>
            <person name="Dupuy V."/>
            <person name="Gaurivaud P."/>
            <person name="Jacob D."/>
            <person name="Lemaitre C."/>
            <person name="Manso-Silvan L."/>
            <person name="Nikolski M."/>
            <person name="Nouvel L.-X."/>
            <person name="Poumarat F."/>
            <person name="Tardy F."/>
            <person name="Thebault P."/>
            <person name="Theil S."/>
            <person name="Citti C."/>
            <person name="Thiaucourt F."/>
            <person name="Blanchard A."/>
        </authorList>
    </citation>
    <scope>NUCLEOTIDE SEQUENCE [LARGE SCALE GENOMIC DNA]</scope>
    <source>
        <strain evidence="3 4">14811</strain>
    </source>
</reference>
<comment type="similarity">
    <text evidence="1">Belongs to the glycosyl hydrolase 13 family.</text>
</comment>
<dbReference type="PANTHER" id="PTHR43002">
    <property type="entry name" value="GLYCOGEN DEBRANCHING ENZYME"/>
    <property type="match status" value="1"/>
</dbReference>
<dbReference type="STRING" id="1188239.MOVI_6170"/>
<organism evidence="3 4">
    <name type="scientific">Mesomycoplasma ovipneumoniae 14811</name>
    <dbReference type="NCBI Taxonomy" id="1188239"/>
    <lineage>
        <taxon>Bacteria</taxon>
        <taxon>Bacillati</taxon>
        <taxon>Mycoplasmatota</taxon>
        <taxon>Mycoplasmoidales</taxon>
        <taxon>Metamycoplasmataceae</taxon>
        <taxon>Mesomycoplasma</taxon>
    </lineage>
</organism>
<dbReference type="GO" id="GO:0004553">
    <property type="term" value="F:hydrolase activity, hydrolyzing O-glycosyl compounds"/>
    <property type="evidence" value="ECO:0007669"/>
    <property type="project" value="InterPro"/>
</dbReference>
<dbReference type="InterPro" id="IPR013783">
    <property type="entry name" value="Ig-like_fold"/>
</dbReference>
<name>A0A014NPS1_9BACT</name>
<protein>
    <submittedName>
        <fullName evidence="3">Putative pullulanase family protein</fullName>
    </submittedName>
</protein>
<accession>A0A014NPS1</accession>
<dbReference type="CDD" id="cd02860">
    <property type="entry name" value="E_set_Pullulanase"/>
    <property type="match status" value="1"/>
</dbReference>
<gene>
    <name evidence="3" type="ORF">MOVI_6170</name>
</gene>
<dbReference type="SUPFAM" id="SSF51445">
    <property type="entry name" value="(Trans)glycosidases"/>
    <property type="match status" value="1"/>
</dbReference>
<evidence type="ECO:0000313" key="3">
    <source>
        <dbReference type="EMBL" id="EXU60887.1"/>
    </source>
</evidence>
<proteinExistence type="inferred from homology"/>
<dbReference type="InterPro" id="IPR017853">
    <property type="entry name" value="GH"/>
</dbReference>
<dbReference type="SUPFAM" id="SSF81296">
    <property type="entry name" value="E set domains"/>
    <property type="match status" value="1"/>
</dbReference>
<evidence type="ECO:0000259" key="2">
    <source>
        <dbReference type="Pfam" id="PF02922"/>
    </source>
</evidence>
<dbReference type="Gene3D" id="3.20.20.80">
    <property type="entry name" value="Glycosidases"/>
    <property type="match status" value="1"/>
</dbReference>
<dbReference type="Gene3D" id="2.60.40.10">
    <property type="entry name" value="Immunoglobulins"/>
    <property type="match status" value="1"/>
</dbReference>
<feature type="domain" description="Glycoside hydrolase family 13 N-terminal" evidence="2">
    <location>
        <begin position="22"/>
        <end position="102"/>
    </location>
</feature>
<dbReference type="PATRIC" id="fig|1188239.3.peg.1477"/>
<evidence type="ECO:0000256" key="1">
    <source>
        <dbReference type="ARBA" id="ARBA00008061"/>
    </source>
</evidence>
<evidence type="ECO:0000313" key="4">
    <source>
        <dbReference type="Proteomes" id="UP000020977"/>
    </source>
</evidence>
<dbReference type="GO" id="GO:0005975">
    <property type="term" value="P:carbohydrate metabolic process"/>
    <property type="evidence" value="ECO:0007669"/>
    <property type="project" value="InterPro"/>
</dbReference>
<dbReference type="InterPro" id="IPR004193">
    <property type="entry name" value="Glyco_hydro_13_N"/>
</dbReference>
<dbReference type="Pfam" id="PF02922">
    <property type="entry name" value="CBM_48"/>
    <property type="match status" value="1"/>
</dbReference>
<dbReference type="AlphaFoldDB" id="A0A014NPS1"/>
<dbReference type="eggNOG" id="COG1523">
    <property type="taxonomic scope" value="Bacteria"/>
</dbReference>
<dbReference type="Proteomes" id="UP000020977">
    <property type="component" value="Unassembled WGS sequence"/>
</dbReference>
<dbReference type="InterPro" id="IPR014756">
    <property type="entry name" value="Ig_E-set"/>
</dbReference>
<comment type="caution">
    <text evidence="3">The sequence shown here is derived from an EMBL/GenBank/DDBJ whole genome shotgun (WGS) entry which is preliminary data.</text>
</comment>